<dbReference type="PANTHER" id="PTHR21237">
    <property type="entry name" value="GRPE PROTEIN"/>
    <property type="match status" value="1"/>
</dbReference>
<evidence type="ECO:0000256" key="3">
    <source>
        <dbReference type="RuleBase" id="RU000640"/>
    </source>
</evidence>
<dbReference type="Gene3D" id="3.90.20.20">
    <property type="match status" value="1"/>
</dbReference>
<accession>A0AAD5SZ67</accession>
<keyword evidence="2 3" id="KW-0143">Chaperone</keyword>
<dbReference type="InterPro" id="IPR013805">
    <property type="entry name" value="GrpE_CC"/>
</dbReference>
<dbReference type="HAMAP" id="MF_01151">
    <property type="entry name" value="GrpE"/>
    <property type="match status" value="1"/>
</dbReference>
<comment type="function">
    <text evidence="3">Essential component of the PAM complex, a complex required for the translocation of transit peptide-containing proteins from the inner membrane into the mitochondrial matrix in an ATP-dependent manner.</text>
</comment>
<dbReference type="EMBL" id="JADGJH010001206">
    <property type="protein sequence ID" value="KAJ3116761.1"/>
    <property type="molecule type" value="Genomic_DNA"/>
</dbReference>
<dbReference type="GO" id="GO:0030150">
    <property type="term" value="P:protein import into mitochondrial matrix"/>
    <property type="evidence" value="ECO:0007669"/>
    <property type="project" value="TreeGrafter"/>
</dbReference>
<dbReference type="InterPro" id="IPR000740">
    <property type="entry name" value="GrpE"/>
</dbReference>
<dbReference type="GO" id="GO:0001405">
    <property type="term" value="C:PAM complex, Tim23 associated import motor"/>
    <property type="evidence" value="ECO:0007669"/>
    <property type="project" value="TreeGrafter"/>
</dbReference>
<proteinExistence type="inferred from homology"/>
<evidence type="ECO:0000256" key="2">
    <source>
        <dbReference type="ARBA" id="ARBA00023186"/>
    </source>
</evidence>
<dbReference type="GO" id="GO:0006457">
    <property type="term" value="P:protein folding"/>
    <property type="evidence" value="ECO:0007669"/>
    <property type="project" value="InterPro"/>
</dbReference>
<name>A0AAD5SZ67_9FUNG</name>
<comment type="caution">
    <text evidence="5">The sequence shown here is derived from an EMBL/GenBank/DDBJ whole genome shotgun (WGS) entry which is preliminary data.</text>
</comment>
<dbReference type="SUPFAM" id="SSF58014">
    <property type="entry name" value="Coiled-coil domain of nucleotide exchange factor GrpE"/>
    <property type="match status" value="1"/>
</dbReference>
<keyword evidence="3" id="KW-0496">Mitochondrion</keyword>
<evidence type="ECO:0000313" key="5">
    <source>
        <dbReference type="EMBL" id="KAJ3116761.1"/>
    </source>
</evidence>
<protein>
    <recommendedName>
        <fullName evidence="3">GrpE protein homolog</fullName>
    </recommendedName>
</protein>
<dbReference type="GO" id="GO:0051087">
    <property type="term" value="F:protein-folding chaperone binding"/>
    <property type="evidence" value="ECO:0007669"/>
    <property type="project" value="InterPro"/>
</dbReference>
<organism evidence="5 6">
    <name type="scientific">Physocladia obscura</name>
    <dbReference type="NCBI Taxonomy" id="109957"/>
    <lineage>
        <taxon>Eukaryota</taxon>
        <taxon>Fungi</taxon>
        <taxon>Fungi incertae sedis</taxon>
        <taxon>Chytridiomycota</taxon>
        <taxon>Chytridiomycota incertae sedis</taxon>
        <taxon>Chytridiomycetes</taxon>
        <taxon>Chytridiales</taxon>
        <taxon>Chytriomycetaceae</taxon>
        <taxon>Physocladia</taxon>
    </lineage>
</organism>
<dbReference type="AlphaFoldDB" id="A0AAD5SZ67"/>
<evidence type="ECO:0000256" key="4">
    <source>
        <dbReference type="RuleBase" id="RU004478"/>
    </source>
</evidence>
<reference evidence="5" key="1">
    <citation type="submission" date="2020-05" db="EMBL/GenBank/DDBJ databases">
        <title>Phylogenomic resolution of chytrid fungi.</title>
        <authorList>
            <person name="Stajich J.E."/>
            <person name="Amses K."/>
            <person name="Simmons R."/>
            <person name="Seto K."/>
            <person name="Myers J."/>
            <person name="Bonds A."/>
            <person name="Quandt C.A."/>
            <person name="Barry K."/>
            <person name="Liu P."/>
            <person name="Grigoriev I."/>
            <person name="Longcore J.E."/>
            <person name="James T.Y."/>
        </authorList>
    </citation>
    <scope>NUCLEOTIDE SEQUENCE</scope>
    <source>
        <strain evidence="5">JEL0513</strain>
    </source>
</reference>
<dbReference type="GO" id="GO:0000774">
    <property type="term" value="F:adenyl-nucleotide exchange factor activity"/>
    <property type="evidence" value="ECO:0007669"/>
    <property type="project" value="InterPro"/>
</dbReference>
<dbReference type="Pfam" id="PF01025">
    <property type="entry name" value="GrpE"/>
    <property type="match status" value="1"/>
</dbReference>
<evidence type="ECO:0000313" key="6">
    <source>
        <dbReference type="Proteomes" id="UP001211907"/>
    </source>
</evidence>
<dbReference type="PANTHER" id="PTHR21237:SF23">
    <property type="entry name" value="GRPE PROTEIN HOMOLOG, MITOCHONDRIAL"/>
    <property type="match status" value="1"/>
</dbReference>
<gene>
    <name evidence="5" type="primary">MGE1_1</name>
    <name evidence="5" type="ORF">HK100_000975</name>
</gene>
<sequence>MQTTTQTFRRFCPNSAAGVRTFKPTTISSVFKVPLLPSRMSIRSAQRLFSAEATKDTTLQEKSDAAAPNDEQLKIVLSEKDKQIADLQDLYRRSLADMENIRQRTKKEVENASTFAITKFAKDLLDTADVLEIALKSVPAEIRSSKVNKPLKDFYDGVSMTHDNLLKTFKRFGVEPFAETLGAKFDHNLHEAVFQAPVPNKEPGSIIEVIKPGYMIHGRVLRSAQVGVISDSN</sequence>
<keyword evidence="6" id="KW-1185">Reference proteome</keyword>
<dbReference type="Gene3D" id="2.30.22.10">
    <property type="entry name" value="Head domain of nucleotide exchange factor GrpE"/>
    <property type="match status" value="1"/>
</dbReference>
<comment type="similarity">
    <text evidence="1 4">Belongs to the GrpE family.</text>
</comment>
<dbReference type="GO" id="GO:0051082">
    <property type="term" value="F:unfolded protein binding"/>
    <property type="evidence" value="ECO:0007669"/>
    <property type="project" value="TreeGrafter"/>
</dbReference>
<comment type="subcellular location">
    <subcellularLocation>
        <location evidence="3">Mitochondrion matrix</location>
    </subcellularLocation>
</comment>
<dbReference type="GO" id="GO:0042803">
    <property type="term" value="F:protein homodimerization activity"/>
    <property type="evidence" value="ECO:0007669"/>
    <property type="project" value="InterPro"/>
</dbReference>
<dbReference type="SUPFAM" id="SSF51064">
    <property type="entry name" value="Head domain of nucleotide exchange factor GrpE"/>
    <property type="match status" value="1"/>
</dbReference>
<dbReference type="PRINTS" id="PR00773">
    <property type="entry name" value="GRPEPROTEIN"/>
</dbReference>
<dbReference type="CDD" id="cd00446">
    <property type="entry name" value="GrpE"/>
    <property type="match status" value="1"/>
</dbReference>
<dbReference type="InterPro" id="IPR009012">
    <property type="entry name" value="GrpE_head"/>
</dbReference>
<dbReference type="Proteomes" id="UP001211907">
    <property type="component" value="Unassembled WGS sequence"/>
</dbReference>
<evidence type="ECO:0000256" key="1">
    <source>
        <dbReference type="ARBA" id="ARBA00009054"/>
    </source>
</evidence>
<dbReference type="PROSITE" id="PS01071">
    <property type="entry name" value="GRPE"/>
    <property type="match status" value="1"/>
</dbReference>